<dbReference type="EMBL" id="GFAC01007851">
    <property type="protein sequence ID" value="JAT91337.1"/>
    <property type="molecule type" value="mRNA"/>
</dbReference>
<name>A0A1E1WWH4_9ACAR</name>
<protein>
    <submittedName>
        <fullName evidence="1">Putative piggybac transposable element-derived</fullName>
    </submittedName>
</protein>
<feature type="non-terminal residue" evidence="1">
    <location>
        <position position="121"/>
    </location>
</feature>
<sequence>CTSSADNKDPKRTATSADILVKWVKGSFSAANTNCDYNPQGGSLPQESMVYFSKYFTPYLIEDFARFTNIYYLQSNGVELGTTPEEIKVFLGMLITRVLKKIGEKSTRIPTIADSMSAKRF</sequence>
<accession>A0A1E1WWH4</accession>
<feature type="non-terminal residue" evidence="1">
    <location>
        <position position="1"/>
    </location>
</feature>
<organism evidence="1">
    <name type="scientific">Amblyomma aureolatum</name>
    <dbReference type="NCBI Taxonomy" id="187763"/>
    <lineage>
        <taxon>Eukaryota</taxon>
        <taxon>Metazoa</taxon>
        <taxon>Ecdysozoa</taxon>
        <taxon>Arthropoda</taxon>
        <taxon>Chelicerata</taxon>
        <taxon>Arachnida</taxon>
        <taxon>Acari</taxon>
        <taxon>Parasitiformes</taxon>
        <taxon>Ixodida</taxon>
        <taxon>Ixodoidea</taxon>
        <taxon>Ixodidae</taxon>
        <taxon>Amblyomminae</taxon>
        <taxon>Amblyomma</taxon>
    </lineage>
</organism>
<reference evidence="1" key="1">
    <citation type="journal article" date="2017" name="Front. Cell. Infect. Microbiol.">
        <title>The Distinct Transcriptional Response of the Midgut of Amblyomma sculptum and Amblyomma aureolatum Ticks to Rickettsia rickettsii Correlates to Their Differences in Susceptibility to Infection.</title>
        <authorList>
            <person name="Martins L.A."/>
            <person name="Galletti M.F.B.M."/>
            <person name="Ribeiro J.M."/>
            <person name="Fujita A."/>
            <person name="Costa F.B."/>
            <person name="Labruna M.B."/>
            <person name="Daffre S."/>
            <person name="Fogaca A.C."/>
        </authorList>
    </citation>
    <scope>NUCLEOTIDE SEQUENCE</scope>
</reference>
<evidence type="ECO:0000313" key="1">
    <source>
        <dbReference type="EMBL" id="JAT91337.1"/>
    </source>
</evidence>
<proteinExistence type="evidence at transcript level"/>
<dbReference type="AlphaFoldDB" id="A0A1E1WWH4"/>